<evidence type="ECO:0000256" key="1">
    <source>
        <dbReference type="ARBA" id="ARBA00023002"/>
    </source>
</evidence>
<dbReference type="Pfam" id="PF13561">
    <property type="entry name" value="adh_short_C2"/>
    <property type="match status" value="1"/>
</dbReference>
<dbReference type="PRINTS" id="PR00080">
    <property type="entry name" value="SDRFAMILY"/>
</dbReference>
<dbReference type="Gene3D" id="3.40.50.720">
    <property type="entry name" value="NAD(P)-binding Rossmann-like Domain"/>
    <property type="match status" value="1"/>
</dbReference>
<reference evidence="2" key="1">
    <citation type="submission" date="2020-02" db="EMBL/GenBank/DDBJ databases">
        <authorList>
            <person name="Meier V. D."/>
        </authorList>
    </citation>
    <scope>NUCLEOTIDE SEQUENCE</scope>
    <source>
        <strain evidence="2">AVDCRST_MAG12</strain>
    </source>
</reference>
<dbReference type="NCBIfam" id="NF005559">
    <property type="entry name" value="PRK07231.1"/>
    <property type="match status" value="1"/>
</dbReference>
<dbReference type="FunFam" id="3.40.50.720:FF:000084">
    <property type="entry name" value="Short-chain dehydrogenase reductase"/>
    <property type="match status" value="1"/>
</dbReference>
<dbReference type="InterPro" id="IPR036291">
    <property type="entry name" value="NAD(P)-bd_dom_sf"/>
</dbReference>
<name>A0A6J4SJD1_9ACTN</name>
<dbReference type="SUPFAM" id="SSF51735">
    <property type="entry name" value="NAD(P)-binding Rossmann-fold domains"/>
    <property type="match status" value="1"/>
</dbReference>
<proteinExistence type="predicted"/>
<dbReference type="EMBL" id="CADCVK010000338">
    <property type="protein sequence ID" value="CAA9493812.1"/>
    <property type="molecule type" value="Genomic_DNA"/>
</dbReference>
<gene>
    <name evidence="2" type="ORF">AVDCRST_MAG12-2243</name>
</gene>
<protein>
    <submittedName>
        <fullName evidence="2">3-oxoacyl-[acyl-carrier protein] reductase</fullName>
        <ecNumber evidence="2">1.1.1.100</ecNumber>
    </submittedName>
</protein>
<dbReference type="PANTHER" id="PTHR42820">
    <property type="entry name" value="SHORT-CHAIN DEHYDROGENASE REDUCTASE"/>
    <property type="match status" value="1"/>
</dbReference>
<dbReference type="EC" id="1.1.1.100" evidence="2"/>
<dbReference type="PANTHER" id="PTHR42820:SF1">
    <property type="entry name" value="SHORT-CHAIN DEHYDROGENASE_REDUCTASE FAMILY PROTEIN"/>
    <property type="match status" value="1"/>
</dbReference>
<organism evidence="2">
    <name type="scientific">uncultured Rubrobacteraceae bacterium</name>
    <dbReference type="NCBI Taxonomy" id="349277"/>
    <lineage>
        <taxon>Bacteria</taxon>
        <taxon>Bacillati</taxon>
        <taxon>Actinomycetota</taxon>
        <taxon>Rubrobacteria</taxon>
        <taxon>Rubrobacterales</taxon>
        <taxon>Rubrobacteraceae</taxon>
        <taxon>environmental samples</taxon>
    </lineage>
</organism>
<sequence>MGQLDGKVALVTGATSGHGAATAREMAREGARVVVSGRREEHGEAVVREINAEGGEARYVRADVTSEEDVRALVADTVEAFGGLDVAFNNAGRLSAFGPLHEQDAGAYRAEMEANLTGVFLSMKHEIGAMLRNGGGSIVNNASQLGVVGIGGGVSPYVAAKHGVVGLTRSAALELATSGIRVNALALAGVDTPLFRSSMGATEEGARQVAELHPVQRVARPDEVAPFVVFLSSERASFITGAALAIDGGWTAQ</sequence>
<evidence type="ECO:0000313" key="2">
    <source>
        <dbReference type="EMBL" id="CAA9493812.1"/>
    </source>
</evidence>
<dbReference type="AlphaFoldDB" id="A0A6J4SJD1"/>
<dbReference type="PRINTS" id="PR00081">
    <property type="entry name" value="GDHRDH"/>
</dbReference>
<dbReference type="InterPro" id="IPR002347">
    <property type="entry name" value="SDR_fam"/>
</dbReference>
<keyword evidence="1 2" id="KW-0560">Oxidoreductase</keyword>
<dbReference type="GO" id="GO:0004316">
    <property type="term" value="F:3-oxoacyl-[acyl-carrier-protein] reductase (NADPH) activity"/>
    <property type="evidence" value="ECO:0007669"/>
    <property type="project" value="UniProtKB-EC"/>
</dbReference>
<accession>A0A6J4SJD1</accession>
<dbReference type="CDD" id="cd05233">
    <property type="entry name" value="SDR_c"/>
    <property type="match status" value="1"/>
</dbReference>